<evidence type="ECO:0000256" key="1">
    <source>
        <dbReference type="ARBA" id="ARBA00001947"/>
    </source>
</evidence>
<dbReference type="PANTHER" id="PTHR43350:SF19">
    <property type="entry name" value="D-GULOSIDE 3-DEHYDROGENASE"/>
    <property type="match status" value="1"/>
</dbReference>
<evidence type="ECO:0000256" key="5">
    <source>
        <dbReference type="ARBA" id="ARBA00023002"/>
    </source>
</evidence>
<evidence type="ECO:0000256" key="2">
    <source>
        <dbReference type="ARBA" id="ARBA00008072"/>
    </source>
</evidence>
<evidence type="ECO:0000256" key="3">
    <source>
        <dbReference type="ARBA" id="ARBA00022723"/>
    </source>
</evidence>
<dbReference type="Pfam" id="PF00107">
    <property type="entry name" value="ADH_zinc_N"/>
    <property type="match status" value="1"/>
</dbReference>
<keyword evidence="5" id="KW-0560">Oxidoreductase</keyword>
<comment type="caution">
    <text evidence="8">The sequence shown here is derived from an EMBL/GenBank/DDBJ whole genome shotgun (WGS) entry which is preliminary data.</text>
</comment>
<gene>
    <name evidence="8" type="ORF">J2S57_006437</name>
</gene>
<keyword evidence="9" id="KW-1185">Reference proteome</keyword>
<organism evidence="8 9">
    <name type="scientific">Kineosporia succinea</name>
    <dbReference type="NCBI Taxonomy" id="84632"/>
    <lineage>
        <taxon>Bacteria</taxon>
        <taxon>Bacillati</taxon>
        <taxon>Actinomycetota</taxon>
        <taxon>Actinomycetes</taxon>
        <taxon>Kineosporiales</taxon>
        <taxon>Kineosporiaceae</taxon>
        <taxon>Kineosporia</taxon>
    </lineage>
</organism>
<dbReference type="EMBL" id="JAUSQZ010000001">
    <property type="protein sequence ID" value="MDP9830688.1"/>
    <property type="molecule type" value="Genomic_DNA"/>
</dbReference>
<dbReference type="InterPro" id="IPR011032">
    <property type="entry name" value="GroES-like_sf"/>
</dbReference>
<evidence type="ECO:0000259" key="6">
    <source>
        <dbReference type="Pfam" id="PF00107"/>
    </source>
</evidence>
<keyword evidence="3" id="KW-0479">Metal-binding</keyword>
<comment type="cofactor">
    <cofactor evidence="1">
        <name>Zn(2+)</name>
        <dbReference type="ChEBI" id="CHEBI:29105"/>
    </cofactor>
</comment>
<accession>A0ABT9PDB4</accession>
<dbReference type="Pfam" id="PF08240">
    <property type="entry name" value="ADH_N"/>
    <property type="match status" value="1"/>
</dbReference>
<comment type="similarity">
    <text evidence="2">Belongs to the zinc-containing alcohol dehydrogenase family.</text>
</comment>
<dbReference type="InterPro" id="IPR036291">
    <property type="entry name" value="NAD(P)-bd_dom_sf"/>
</dbReference>
<feature type="domain" description="Alcohol dehydrogenase-like N-terminal" evidence="7">
    <location>
        <begin position="28"/>
        <end position="134"/>
    </location>
</feature>
<name>A0ABT9PDB4_9ACTN</name>
<dbReference type="InterPro" id="IPR013149">
    <property type="entry name" value="ADH-like_C"/>
</dbReference>
<sequence length="325" mass="34376">MKRTTPALMLQQDLTYEIGTRELAPREPGEVLVEVAWAGICGSDLHVVNTGAWVSYWPATIGHEVTGRVLESDNPALPVGTGVVLDSRIPRRRDDGALRADRLDADLAWLGEERPGGFAGLVTVPAESAFPVPDSLDLEDAVLAEPLAVTLCALDGVRSAPDRLLVLGFGPIGALTAAAARRRWPSCAVEVVEPGAGRAELARSMGFTVLDAPEGLFDVVVDAAGYPGALQAAVRATRNGGAVLLIALAHGPSSVESAMIVERSLSLTGSHGFDDEHLRQAITFLAEAPHEFRPVVSHRLRLAELPGFLTHGRPDAVKVLIKGQP</sequence>
<evidence type="ECO:0000313" key="9">
    <source>
        <dbReference type="Proteomes" id="UP001235712"/>
    </source>
</evidence>
<evidence type="ECO:0000313" key="8">
    <source>
        <dbReference type="EMBL" id="MDP9830688.1"/>
    </source>
</evidence>
<dbReference type="InterPro" id="IPR013154">
    <property type="entry name" value="ADH-like_N"/>
</dbReference>
<dbReference type="SUPFAM" id="SSF51735">
    <property type="entry name" value="NAD(P)-binding Rossmann-fold domains"/>
    <property type="match status" value="1"/>
</dbReference>
<protein>
    <submittedName>
        <fullName evidence="8">Threonine dehydrogenase-like Zn-dependent dehydrogenase</fullName>
    </submittedName>
</protein>
<feature type="domain" description="Alcohol dehydrogenase-like C-terminal" evidence="6">
    <location>
        <begin position="171"/>
        <end position="286"/>
    </location>
</feature>
<dbReference type="Proteomes" id="UP001235712">
    <property type="component" value="Unassembled WGS sequence"/>
</dbReference>
<dbReference type="SUPFAM" id="SSF50129">
    <property type="entry name" value="GroES-like"/>
    <property type="match status" value="1"/>
</dbReference>
<keyword evidence="4" id="KW-0862">Zinc</keyword>
<dbReference type="Gene3D" id="3.90.180.10">
    <property type="entry name" value="Medium-chain alcohol dehydrogenases, catalytic domain"/>
    <property type="match status" value="1"/>
</dbReference>
<dbReference type="RefSeq" id="WP_307249752.1">
    <property type="nucleotide sequence ID" value="NZ_JAUSQZ010000001.1"/>
</dbReference>
<evidence type="ECO:0000256" key="4">
    <source>
        <dbReference type="ARBA" id="ARBA00022833"/>
    </source>
</evidence>
<evidence type="ECO:0000259" key="7">
    <source>
        <dbReference type="Pfam" id="PF08240"/>
    </source>
</evidence>
<proteinExistence type="inferred from homology"/>
<reference evidence="8 9" key="1">
    <citation type="submission" date="2023-07" db="EMBL/GenBank/DDBJ databases">
        <title>Sequencing the genomes of 1000 actinobacteria strains.</title>
        <authorList>
            <person name="Klenk H.-P."/>
        </authorList>
    </citation>
    <scope>NUCLEOTIDE SEQUENCE [LARGE SCALE GENOMIC DNA]</scope>
    <source>
        <strain evidence="8 9">DSM 44388</strain>
    </source>
</reference>
<dbReference type="Gene3D" id="3.40.50.720">
    <property type="entry name" value="NAD(P)-binding Rossmann-like Domain"/>
    <property type="match status" value="1"/>
</dbReference>
<dbReference type="PANTHER" id="PTHR43350">
    <property type="entry name" value="NAD-DEPENDENT ALCOHOL DEHYDROGENASE"/>
    <property type="match status" value="1"/>
</dbReference>